<evidence type="ECO:0000313" key="2">
    <source>
        <dbReference type="EMBL" id="GHF08733.1"/>
    </source>
</evidence>
<comment type="caution">
    <text evidence="2">The sequence shown here is derived from an EMBL/GenBank/DDBJ whole genome shotgun (WGS) entry which is preliminary data.</text>
</comment>
<dbReference type="InterPro" id="IPR018547">
    <property type="entry name" value="AbiEi_C"/>
</dbReference>
<dbReference type="RefSeq" id="WP_191281958.1">
    <property type="nucleotide sequence ID" value="NZ_BNAI01000001.1"/>
</dbReference>
<reference evidence="2" key="1">
    <citation type="journal article" date="2014" name="Int. J. Syst. Evol. Microbiol.">
        <title>Complete genome sequence of Corynebacterium casei LMG S-19264T (=DSM 44701T), isolated from a smear-ripened cheese.</title>
        <authorList>
            <consortium name="US DOE Joint Genome Institute (JGI-PGF)"/>
            <person name="Walter F."/>
            <person name="Albersmeier A."/>
            <person name="Kalinowski J."/>
            <person name="Ruckert C."/>
        </authorList>
    </citation>
    <scope>NUCLEOTIDE SEQUENCE</scope>
    <source>
        <strain evidence="2">CGMCC 1.16548</strain>
    </source>
</reference>
<proteinExistence type="predicted"/>
<name>A0A8J3GNT9_9MICO</name>
<accession>A0A8J3GNT9</accession>
<dbReference type="EMBL" id="BNAI01000001">
    <property type="protein sequence ID" value="GHF08733.1"/>
    <property type="molecule type" value="Genomic_DNA"/>
</dbReference>
<feature type="domain" description="AbiEi antitoxin C-terminal" evidence="1">
    <location>
        <begin position="58"/>
        <end position="132"/>
    </location>
</feature>
<protein>
    <recommendedName>
        <fullName evidence="1">AbiEi antitoxin C-terminal domain-containing protein</fullName>
    </recommendedName>
</protein>
<evidence type="ECO:0000313" key="3">
    <source>
        <dbReference type="Proteomes" id="UP000617531"/>
    </source>
</evidence>
<dbReference type="Proteomes" id="UP000617531">
    <property type="component" value="Unassembled WGS sequence"/>
</dbReference>
<organism evidence="2 3">
    <name type="scientific">Pseudolysinimonas yzui</name>
    <dbReference type="NCBI Taxonomy" id="2708254"/>
    <lineage>
        <taxon>Bacteria</taxon>
        <taxon>Bacillati</taxon>
        <taxon>Actinomycetota</taxon>
        <taxon>Actinomycetes</taxon>
        <taxon>Micrococcales</taxon>
        <taxon>Microbacteriaceae</taxon>
        <taxon>Pseudolysinimonas</taxon>
    </lineage>
</organism>
<dbReference type="AlphaFoldDB" id="A0A8J3GNT9"/>
<evidence type="ECO:0000259" key="1">
    <source>
        <dbReference type="Pfam" id="PF09407"/>
    </source>
</evidence>
<sequence length="177" mass="19415">MRLSPVLVDADLSPVELQAARLDGEVYDLAGAYCLVGELEEPRHRARAVLGARSPRLIAELGTAAWIWGAAEQPDRLEFAVTPDARARLSPVHQIAVREIVYDADDLTSLDGCRVTTPLRTILDLARCVDRFDLTTVTRLAAVGRLDLADCLASLERRAGIPLKVRARANLRRVLTP</sequence>
<keyword evidence="3" id="KW-1185">Reference proteome</keyword>
<dbReference type="Pfam" id="PF09407">
    <property type="entry name" value="AbiEi_1"/>
    <property type="match status" value="1"/>
</dbReference>
<gene>
    <name evidence="2" type="ORF">GCM10011600_07000</name>
</gene>
<reference evidence="2" key="2">
    <citation type="submission" date="2020-09" db="EMBL/GenBank/DDBJ databases">
        <authorList>
            <person name="Sun Q."/>
            <person name="Zhou Y."/>
        </authorList>
    </citation>
    <scope>NUCLEOTIDE SEQUENCE</scope>
    <source>
        <strain evidence="2">CGMCC 1.16548</strain>
    </source>
</reference>